<proteinExistence type="predicted"/>
<dbReference type="GO" id="GO:0036464">
    <property type="term" value="C:cytoplasmic ribonucleoprotein granule"/>
    <property type="evidence" value="ECO:0007669"/>
    <property type="project" value="TreeGrafter"/>
</dbReference>
<evidence type="ECO:0000256" key="1">
    <source>
        <dbReference type="SAM" id="MobiDB-lite"/>
    </source>
</evidence>
<dbReference type="Proteomes" id="UP000663879">
    <property type="component" value="Unassembled WGS sequence"/>
</dbReference>
<dbReference type="InterPro" id="IPR051101">
    <property type="entry name" value="ZC3H12/N4BP1_RNase_Reg"/>
</dbReference>
<feature type="compositionally biased region" description="Basic and acidic residues" evidence="1">
    <location>
        <begin position="1"/>
        <end position="19"/>
    </location>
</feature>
<accession>A0A814EDK4</accession>
<dbReference type="PANTHER" id="PTHR12876:SF28">
    <property type="entry name" value="PROTEIN KHNYN"/>
    <property type="match status" value="1"/>
</dbReference>
<dbReference type="EMBL" id="CAJNOC010003075">
    <property type="protein sequence ID" value="CAF0966549.1"/>
    <property type="molecule type" value="Genomic_DNA"/>
</dbReference>
<dbReference type="CDD" id="cd18719">
    <property type="entry name" value="PIN_Zc3h12a-N4BP1-like"/>
    <property type="match status" value="1"/>
</dbReference>
<dbReference type="GO" id="GO:0003729">
    <property type="term" value="F:mRNA binding"/>
    <property type="evidence" value="ECO:0007669"/>
    <property type="project" value="TreeGrafter"/>
</dbReference>
<gene>
    <name evidence="3" type="ORF">OXX778_LOCUS14693</name>
</gene>
<dbReference type="GO" id="GO:0004521">
    <property type="term" value="F:RNA endonuclease activity"/>
    <property type="evidence" value="ECO:0007669"/>
    <property type="project" value="TreeGrafter"/>
</dbReference>
<reference evidence="3" key="1">
    <citation type="submission" date="2021-02" db="EMBL/GenBank/DDBJ databases">
        <authorList>
            <person name="Nowell W R."/>
        </authorList>
    </citation>
    <scope>NUCLEOTIDE SEQUENCE</scope>
    <source>
        <strain evidence="3">Ploen Becks lab</strain>
    </source>
</reference>
<comment type="caution">
    <text evidence="3">The sequence shown here is derived from an EMBL/GenBank/DDBJ whole genome shotgun (WGS) entry which is preliminary data.</text>
</comment>
<dbReference type="AlphaFoldDB" id="A0A814EDK4"/>
<evidence type="ECO:0000313" key="3">
    <source>
        <dbReference type="EMBL" id="CAF0966549.1"/>
    </source>
</evidence>
<name>A0A814EDK4_9BILA</name>
<dbReference type="GO" id="GO:0005634">
    <property type="term" value="C:nucleus"/>
    <property type="evidence" value="ECO:0007669"/>
    <property type="project" value="TreeGrafter"/>
</dbReference>
<dbReference type="Pfam" id="PF11977">
    <property type="entry name" value="RNase_Zc3h12a"/>
    <property type="match status" value="1"/>
</dbReference>
<feature type="domain" description="RNase NYN" evidence="2">
    <location>
        <begin position="86"/>
        <end position="234"/>
    </location>
</feature>
<feature type="region of interest" description="Disordered" evidence="1">
    <location>
        <begin position="1"/>
        <end position="36"/>
    </location>
</feature>
<protein>
    <recommendedName>
        <fullName evidence="2">RNase NYN domain-containing protein</fullName>
    </recommendedName>
</protein>
<evidence type="ECO:0000259" key="2">
    <source>
        <dbReference type="Pfam" id="PF11977"/>
    </source>
</evidence>
<dbReference type="PANTHER" id="PTHR12876">
    <property type="entry name" value="N4BP1-RELATED"/>
    <property type="match status" value="1"/>
</dbReference>
<organism evidence="3 4">
    <name type="scientific">Brachionus calyciflorus</name>
    <dbReference type="NCBI Taxonomy" id="104777"/>
    <lineage>
        <taxon>Eukaryota</taxon>
        <taxon>Metazoa</taxon>
        <taxon>Spiralia</taxon>
        <taxon>Gnathifera</taxon>
        <taxon>Rotifera</taxon>
        <taxon>Eurotatoria</taxon>
        <taxon>Monogononta</taxon>
        <taxon>Pseudotrocha</taxon>
        <taxon>Ploima</taxon>
        <taxon>Brachionidae</taxon>
        <taxon>Brachionus</taxon>
    </lineage>
</organism>
<dbReference type="OrthoDB" id="392925at2759"/>
<sequence length="263" mass="30379">MSKNKTDKENDSDVKDSKKDRRKQKERKRLQDKTNSKSTVNIENLIKIDIKQESINLTKNLVNEKNLTITRTVEPEKKISNIGFGLKHIILDGSNIAMTHGNKTFSSIGIKFAVEFFLRRGHKNIKALVPRFRRAELKDEIILDDLESRGFLSYTPSRYLNGKLIVPYDDRFILQAAEYFDGIIVSNDNYNDIKDEKPEWKTLVDKNLLQFTFVGDLFMVPSDPMGRHGPTLDELLSANYNNRTHFSKLEEKENSNKGLLLLD</sequence>
<dbReference type="Gene3D" id="3.40.50.11980">
    <property type="match status" value="1"/>
</dbReference>
<dbReference type="InterPro" id="IPR021869">
    <property type="entry name" value="RNase_Zc3h12_NYN"/>
</dbReference>
<evidence type="ECO:0000313" key="4">
    <source>
        <dbReference type="Proteomes" id="UP000663879"/>
    </source>
</evidence>
<keyword evidence="4" id="KW-1185">Reference proteome</keyword>
<dbReference type="FunFam" id="3.40.50.11980:FF:000001">
    <property type="entry name" value="ZC3H12A isoform 1"/>
    <property type="match status" value="1"/>
</dbReference>